<gene>
    <name evidence="1" type="ORF">DDF84_018240</name>
</gene>
<dbReference type="InterPro" id="IPR006311">
    <property type="entry name" value="TAT_signal"/>
</dbReference>
<evidence type="ECO:0000313" key="1">
    <source>
        <dbReference type="EMBL" id="QBP11551.1"/>
    </source>
</evidence>
<sequence>MPVPAPPAVEKSSRRQFLKVGAGFSAAIACSALLPSLTGCSPASTPPQAGMAFLRPADVALFRALLPAVVSELESVDPAQREKRIAAAVQNIDGSIAAMGLNGRAELRKLLDLLASTPLRWALAGLRAPWDQATPEQVRGFLTRWRTSRFETLNAGGVVLVKLTSVGYFVLPDAWAAAGYPGPNPAVYRAIHS</sequence>
<organism evidence="1 2">
    <name type="scientific">Cupriavidus metallidurans</name>
    <dbReference type="NCBI Taxonomy" id="119219"/>
    <lineage>
        <taxon>Bacteria</taxon>
        <taxon>Pseudomonadati</taxon>
        <taxon>Pseudomonadota</taxon>
        <taxon>Betaproteobacteria</taxon>
        <taxon>Burkholderiales</taxon>
        <taxon>Burkholderiaceae</taxon>
        <taxon>Cupriavidus</taxon>
    </lineage>
</organism>
<protein>
    <submittedName>
        <fullName evidence="1">Uncharacterized protein</fullName>
    </submittedName>
</protein>
<dbReference type="Proteomes" id="UP000253772">
    <property type="component" value="Chromosome c1"/>
</dbReference>
<evidence type="ECO:0000313" key="2">
    <source>
        <dbReference type="Proteomes" id="UP000253772"/>
    </source>
</evidence>
<name>A0A2L0XCY3_9BURK</name>
<reference evidence="1 2" key="1">
    <citation type="submission" date="2019-03" db="EMBL/GenBank/DDBJ databases">
        <title>Comparative insights into the high quality Complete genome sequence of highly metal resistant Cupriavidus metallidurans strain BS1 isolated from a gold-copper mine.</title>
        <authorList>
            <person name="Mazhar H.S."/>
            <person name="Rensing C."/>
        </authorList>
    </citation>
    <scope>NUCLEOTIDE SEQUENCE [LARGE SCALE GENOMIC DNA]</scope>
    <source>
        <strain evidence="1 2">BS1</strain>
    </source>
</reference>
<dbReference type="PROSITE" id="PS51318">
    <property type="entry name" value="TAT"/>
    <property type="match status" value="1"/>
</dbReference>
<dbReference type="OrthoDB" id="329761at2"/>
<dbReference type="EMBL" id="CP037900">
    <property type="protein sequence ID" value="QBP11551.1"/>
    <property type="molecule type" value="Genomic_DNA"/>
</dbReference>
<proteinExistence type="predicted"/>
<dbReference type="AlphaFoldDB" id="A0A2L0XCY3"/>
<dbReference type="RefSeq" id="WP_024569243.1">
    <property type="nucleotide sequence ID" value="NZ_CP026544.1"/>
</dbReference>
<accession>A0A2L0XCY3</accession>